<accession>A0A4Y2P5K8</accession>
<comment type="caution">
    <text evidence="1">The sequence shown here is derived from an EMBL/GenBank/DDBJ whole genome shotgun (WGS) entry which is preliminary data.</text>
</comment>
<dbReference type="EMBL" id="BGPR01010469">
    <property type="protein sequence ID" value="GBN46333.1"/>
    <property type="molecule type" value="Genomic_DNA"/>
</dbReference>
<gene>
    <name evidence="1" type="ORF">AVEN_105993_1</name>
</gene>
<evidence type="ECO:0000313" key="1">
    <source>
        <dbReference type="EMBL" id="GBN46333.1"/>
    </source>
</evidence>
<keyword evidence="2" id="KW-1185">Reference proteome</keyword>
<sequence>MTPNLAPPLQTSAPHVCYIAVSRRRTFDLLTYDSTCNRPKTRRVFSGIGFRTWNPPAPLLKPTPFHWATAAFTASWYNICRSAVTNSLVNKNYLTCMLQECSKTRMSQHGGASAKSKNISYPSVWVLKAEIKKMRPTVRVKRTE</sequence>
<proteinExistence type="predicted"/>
<name>A0A4Y2P5K8_ARAVE</name>
<dbReference type="Proteomes" id="UP000499080">
    <property type="component" value="Unassembled WGS sequence"/>
</dbReference>
<reference evidence="1 2" key="1">
    <citation type="journal article" date="2019" name="Sci. Rep.">
        <title>Orb-weaving spider Araneus ventricosus genome elucidates the spidroin gene catalogue.</title>
        <authorList>
            <person name="Kono N."/>
            <person name="Nakamura H."/>
            <person name="Ohtoshi R."/>
            <person name="Moran D.A.P."/>
            <person name="Shinohara A."/>
            <person name="Yoshida Y."/>
            <person name="Fujiwara M."/>
            <person name="Mori M."/>
            <person name="Tomita M."/>
            <person name="Arakawa K."/>
        </authorList>
    </citation>
    <scope>NUCLEOTIDE SEQUENCE [LARGE SCALE GENOMIC DNA]</scope>
</reference>
<organism evidence="1 2">
    <name type="scientific">Araneus ventricosus</name>
    <name type="common">Orbweaver spider</name>
    <name type="synonym">Epeira ventricosa</name>
    <dbReference type="NCBI Taxonomy" id="182803"/>
    <lineage>
        <taxon>Eukaryota</taxon>
        <taxon>Metazoa</taxon>
        <taxon>Ecdysozoa</taxon>
        <taxon>Arthropoda</taxon>
        <taxon>Chelicerata</taxon>
        <taxon>Arachnida</taxon>
        <taxon>Araneae</taxon>
        <taxon>Araneomorphae</taxon>
        <taxon>Entelegynae</taxon>
        <taxon>Araneoidea</taxon>
        <taxon>Araneidae</taxon>
        <taxon>Araneus</taxon>
    </lineage>
</organism>
<dbReference type="AlphaFoldDB" id="A0A4Y2P5K8"/>
<evidence type="ECO:0000313" key="2">
    <source>
        <dbReference type="Proteomes" id="UP000499080"/>
    </source>
</evidence>
<protein>
    <submittedName>
        <fullName evidence="1">Uncharacterized protein</fullName>
    </submittedName>
</protein>